<evidence type="ECO:0000313" key="2">
    <source>
        <dbReference type="EMBL" id="VDN41346.1"/>
    </source>
</evidence>
<reference evidence="4" key="1">
    <citation type="submission" date="2016-06" db="UniProtKB">
        <authorList>
            <consortium name="WormBaseParasite"/>
        </authorList>
    </citation>
    <scope>IDENTIFICATION</scope>
</reference>
<keyword evidence="3" id="KW-1185">Reference proteome</keyword>
<proteinExistence type="predicted"/>
<protein>
    <submittedName>
        <fullName evidence="2 4">Uncharacterized protein</fullName>
    </submittedName>
</protein>
<gene>
    <name evidence="2" type="ORF">GPUH_LOCUS23344</name>
</gene>
<feature type="compositionally biased region" description="Polar residues" evidence="1">
    <location>
        <begin position="79"/>
        <end position="98"/>
    </location>
</feature>
<dbReference type="Proteomes" id="UP000271098">
    <property type="component" value="Unassembled WGS sequence"/>
</dbReference>
<evidence type="ECO:0000313" key="4">
    <source>
        <dbReference type="WBParaSite" id="GPUH_0002337401-mRNA-1"/>
    </source>
</evidence>
<evidence type="ECO:0000313" key="3">
    <source>
        <dbReference type="Proteomes" id="UP000271098"/>
    </source>
</evidence>
<reference evidence="2 3" key="2">
    <citation type="submission" date="2018-11" db="EMBL/GenBank/DDBJ databases">
        <authorList>
            <consortium name="Pathogen Informatics"/>
        </authorList>
    </citation>
    <scope>NUCLEOTIDE SEQUENCE [LARGE SCALE GENOMIC DNA]</scope>
</reference>
<organism evidence="4">
    <name type="scientific">Gongylonema pulchrum</name>
    <dbReference type="NCBI Taxonomy" id="637853"/>
    <lineage>
        <taxon>Eukaryota</taxon>
        <taxon>Metazoa</taxon>
        <taxon>Ecdysozoa</taxon>
        <taxon>Nematoda</taxon>
        <taxon>Chromadorea</taxon>
        <taxon>Rhabditida</taxon>
        <taxon>Spirurina</taxon>
        <taxon>Spiruromorpha</taxon>
        <taxon>Spiruroidea</taxon>
        <taxon>Gongylonematidae</taxon>
        <taxon>Gongylonema</taxon>
    </lineage>
</organism>
<feature type="region of interest" description="Disordered" evidence="1">
    <location>
        <begin position="57"/>
        <end position="98"/>
    </location>
</feature>
<name>A0A183EQV3_9BILA</name>
<dbReference type="AlphaFoldDB" id="A0A183EQV3"/>
<dbReference type="EMBL" id="UYRT01097559">
    <property type="protein sequence ID" value="VDN41346.1"/>
    <property type="molecule type" value="Genomic_DNA"/>
</dbReference>
<accession>A0A183EQV3</accession>
<evidence type="ECO:0000256" key="1">
    <source>
        <dbReference type="SAM" id="MobiDB-lite"/>
    </source>
</evidence>
<sequence length="122" mass="13163">MKSFPIKQLILHTNNLGSAFGAIKSRWSEYDYIDLGSESGDEGSIDDVEAEDELAERFSDGHPSGDAGCESDDEYNGNYGDTDTGGETSFESSNGKTVLSPKCQQWNTADDGKFALLADSSF</sequence>
<dbReference type="WBParaSite" id="GPUH_0002337401-mRNA-1">
    <property type="protein sequence ID" value="GPUH_0002337401-mRNA-1"/>
    <property type="gene ID" value="GPUH_0002337401"/>
</dbReference>